<gene>
    <name evidence="2" type="ORF">OM960_24715</name>
</gene>
<sequence>MRNALRFLAAVLLLGFAGPSLGQTIFDGPSVESAELRVELRPRGEDRFAIHLTDKTTGRQVDYEFDGEGANDPEPFLLVEGRYCNTSVILLTIEFPWRNSLPQFARVLDTYAFRMSDLAYIDMTAGPVTDIALVDISETEAEDMSMQPPILVECVSDPSGSPFKFALKTSD</sequence>
<feature type="chain" id="PRO_5047294220" evidence="1">
    <location>
        <begin position="23"/>
        <end position="171"/>
    </location>
</feature>
<evidence type="ECO:0000313" key="3">
    <source>
        <dbReference type="Proteomes" id="UP001207582"/>
    </source>
</evidence>
<dbReference type="Proteomes" id="UP001207582">
    <property type="component" value="Unassembled WGS sequence"/>
</dbReference>
<reference evidence="2 3" key="1">
    <citation type="submission" date="2022-10" db="EMBL/GenBank/DDBJ databases">
        <title>Defluviimonas sp. CAU 1641 isolated from mud.</title>
        <authorList>
            <person name="Kim W."/>
        </authorList>
    </citation>
    <scope>NUCLEOTIDE SEQUENCE [LARGE SCALE GENOMIC DNA]</scope>
    <source>
        <strain evidence="2 3">CAU 1641</strain>
    </source>
</reference>
<evidence type="ECO:0000256" key="1">
    <source>
        <dbReference type="SAM" id="SignalP"/>
    </source>
</evidence>
<keyword evidence="1" id="KW-0732">Signal</keyword>
<dbReference type="EMBL" id="JAPDOG010000061">
    <property type="protein sequence ID" value="MCW3784721.1"/>
    <property type="molecule type" value="Genomic_DNA"/>
</dbReference>
<name>A0ABT3JAL5_9RHOB</name>
<comment type="caution">
    <text evidence="2">The sequence shown here is derived from an EMBL/GenBank/DDBJ whole genome shotgun (WGS) entry which is preliminary data.</text>
</comment>
<protein>
    <submittedName>
        <fullName evidence="2">Uncharacterized protein</fullName>
    </submittedName>
</protein>
<feature type="signal peptide" evidence="1">
    <location>
        <begin position="1"/>
        <end position="22"/>
    </location>
</feature>
<organism evidence="2 3">
    <name type="scientific">Defluviimonas salinarum</name>
    <dbReference type="NCBI Taxonomy" id="2992147"/>
    <lineage>
        <taxon>Bacteria</taxon>
        <taxon>Pseudomonadati</taxon>
        <taxon>Pseudomonadota</taxon>
        <taxon>Alphaproteobacteria</taxon>
        <taxon>Rhodobacterales</taxon>
        <taxon>Paracoccaceae</taxon>
        <taxon>Albidovulum</taxon>
    </lineage>
</organism>
<evidence type="ECO:0000313" key="2">
    <source>
        <dbReference type="EMBL" id="MCW3784721.1"/>
    </source>
</evidence>
<dbReference type="RefSeq" id="WP_264773856.1">
    <property type="nucleotide sequence ID" value="NZ_JAPDOG010000061.1"/>
</dbReference>
<accession>A0ABT3JAL5</accession>
<proteinExistence type="predicted"/>
<keyword evidence="3" id="KW-1185">Reference proteome</keyword>